<reference evidence="1 2" key="1">
    <citation type="submission" date="2021-04" db="EMBL/GenBank/DDBJ databases">
        <title>Ruania sp. nov., isolated from sandy soil of mangrove forest.</title>
        <authorList>
            <person name="Ge X."/>
            <person name="Huang R."/>
            <person name="Liu W."/>
        </authorList>
    </citation>
    <scope>NUCLEOTIDE SEQUENCE [LARGE SCALE GENOMIC DNA]</scope>
    <source>
        <strain evidence="1 2">N2-46</strain>
    </source>
</reference>
<comment type="caution">
    <text evidence="1">The sequence shown here is derived from an EMBL/GenBank/DDBJ whole genome shotgun (WGS) entry which is preliminary data.</text>
</comment>
<accession>A0ABS7SDD3</accession>
<keyword evidence="2" id="KW-1185">Reference proteome</keyword>
<sequence length="169" mass="18818">MPAEVRFEGGESLDALARVMRKVGDGKDIKKRLAAALREAGQPVTDDMRSTLASKLPKRGGASRALTSKKRLFAVRNRLTSAESQGAGIKIVSTEKKHDYASLEKGTLRHPIYPGRRPRRSWRWEEQKVPTKDLLADVIADHESDFLEAAADAMLQAAREIEQTLNREV</sequence>
<dbReference type="RefSeq" id="WP_223406921.1">
    <property type="nucleotide sequence ID" value="NZ_JAGSHT010000013.1"/>
</dbReference>
<evidence type="ECO:0000313" key="2">
    <source>
        <dbReference type="Proteomes" id="UP000826651"/>
    </source>
</evidence>
<proteinExistence type="predicted"/>
<gene>
    <name evidence="1" type="ORF">KCQ71_14010</name>
</gene>
<dbReference type="EMBL" id="JAGSHT010000013">
    <property type="protein sequence ID" value="MBZ2197276.1"/>
    <property type="molecule type" value="Genomic_DNA"/>
</dbReference>
<name>A0ABS7SDD3_9MICO</name>
<evidence type="ECO:0000313" key="1">
    <source>
        <dbReference type="EMBL" id="MBZ2197276.1"/>
    </source>
</evidence>
<protein>
    <recommendedName>
        <fullName evidence="3">Phage protein, HK97 gp10 family</fullName>
    </recommendedName>
</protein>
<dbReference type="Proteomes" id="UP000826651">
    <property type="component" value="Unassembled WGS sequence"/>
</dbReference>
<organism evidence="1 2">
    <name type="scientific">Occultella gossypii</name>
    <dbReference type="NCBI Taxonomy" id="2800820"/>
    <lineage>
        <taxon>Bacteria</taxon>
        <taxon>Bacillati</taxon>
        <taxon>Actinomycetota</taxon>
        <taxon>Actinomycetes</taxon>
        <taxon>Micrococcales</taxon>
        <taxon>Ruaniaceae</taxon>
        <taxon>Occultella</taxon>
    </lineage>
</organism>
<evidence type="ECO:0008006" key="3">
    <source>
        <dbReference type="Google" id="ProtNLM"/>
    </source>
</evidence>